<evidence type="ECO:0000259" key="2">
    <source>
        <dbReference type="Pfam" id="PF03358"/>
    </source>
</evidence>
<feature type="domain" description="NADPH-dependent FMN reductase-like" evidence="2">
    <location>
        <begin position="1"/>
        <end position="137"/>
    </location>
</feature>
<comment type="caution">
    <text evidence="3">The sequence shown here is derived from an EMBL/GenBank/DDBJ whole genome shotgun (WGS) entry which is preliminary data.</text>
</comment>
<dbReference type="PANTHER" id="PTHR30543:SF21">
    <property type="entry name" value="NAD(P)H-DEPENDENT FMN REDUCTASE LOT6"/>
    <property type="match status" value="1"/>
</dbReference>
<dbReference type="Pfam" id="PF03358">
    <property type="entry name" value="FMN_red"/>
    <property type="match status" value="1"/>
</dbReference>
<dbReference type="InterPro" id="IPR005025">
    <property type="entry name" value="FMN_Rdtase-like_dom"/>
</dbReference>
<sequence>MKIVAIVGSIRKDSYNMQIAKTMVERYKEKLNIEIADIRSLPYFDQDEELNPPQSVKEFKDSIANADGVIIITPEYNWSVPGVLKNALDWTSRVERVFLNKPVMTLGATPGQMGTIRAQLHLREILVAPGIQARVLPPGGNEVLINMVNQKVDEAKGEIVDETTLNFLDSKINTFIDFIKSN</sequence>
<dbReference type="EMBL" id="JBHSMC010000001">
    <property type="protein sequence ID" value="MFC5463474.1"/>
    <property type="molecule type" value="Genomic_DNA"/>
</dbReference>
<evidence type="ECO:0000313" key="4">
    <source>
        <dbReference type="Proteomes" id="UP001596147"/>
    </source>
</evidence>
<proteinExistence type="inferred from homology"/>
<evidence type="ECO:0000313" key="3">
    <source>
        <dbReference type="EMBL" id="MFC5463474.1"/>
    </source>
</evidence>
<accession>A0ABW0LC70</accession>
<reference evidence="4" key="1">
    <citation type="journal article" date="2019" name="Int. J. Syst. Evol. Microbiol.">
        <title>The Global Catalogue of Microorganisms (GCM) 10K type strain sequencing project: providing services to taxonomists for standard genome sequencing and annotation.</title>
        <authorList>
            <consortium name="The Broad Institute Genomics Platform"/>
            <consortium name="The Broad Institute Genome Sequencing Center for Infectious Disease"/>
            <person name="Wu L."/>
            <person name="Ma J."/>
        </authorList>
    </citation>
    <scope>NUCLEOTIDE SEQUENCE [LARGE SCALE GENOMIC DNA]</scope>
    <source>
        <strain evidence="4">CGMCC 1.12237</strain>
    </source>
</reference>
<evidence type="ECO:0000256" key="1">
    <source>
        <dbReference type="ARBA" id="ARBA00009428"/>
    </source>
</evidence>
<organism evidence="3 4">
    <name type="scientific">Lederbergia graminis</name>
    <dbReference type="NCBI Taxonomy" id="735518"/>
    <lineage>
        <taxon>Bacteria</taxon>
        <taxon>Bacillati</taxon>
        <taxon>Bacillota</taxon>
        <taxon>Bacilli</taxon>
        <taxon>Bacillales</taxon>
        <taxon>Bacillaceae</taxon>
        <taxon>Lederbergia</taxon>
    </lineage>
</organism>
<dbReference type="PANTHER" id="PTHR30543">
    <property type="entry name" value="CHROMATE REDUCTASE"/>
    <property type="match status" value="1"/>
</dbReference>
<keyword evidence="3" id="KW-0560">Oxidoreductase</keyword>
<name>A0ABW0LC70_9BACI</name>
<protein>
    <submittedName>
        <fullName evidence="3">NADPH-dependent FMN reductase</fullName>
        <ecNumber evidence="3">1.-.-.-</ecNumber>
    </submittedName>
</protein>
<dbReference type="Proteomes" id="UP001596147">
    <property type="component" value="Unassembled WGS sequence"/>
</dbReference>
<gene>
    <name evidence="3" type="ORF">ACFPM4_01770</name>
</gene>
<dbReference type="InterPro" id="IPR029039">
    <property type="entry name" value="Flavoprotein-like_sf"/>
</dbReference>
<keyword evidence="4" id="KW-1185">Reference proteome</keyword>
<dbReference type="GO" id="GO:0016491">
    <property type="term" value="F:oxidoreductase activity"/>
    <property type="evidence" value="ECO:0007669"/>
    <property type="project" value="UniProtKB-KW"/>
</dbReference>
<dbReference type="Gene3D" id="3.40.50.360">
    <property type="match status" value="1"/>
</dbReference>
<dbReference type="InterPro" id="IPR050712">
    <property type="entry name" value="NAD(P)H-dep_reductase"/>
</dbReference>
<dbReference type="EC" id="1.-.-.-" evidence="3"/>
<comment type="similarity">
    <text evidence="1">Belongs to the azoreductase type 2 family.</text>
</comment>
<dbReference type="SUPFAM" id="SSF52218">
    <property type="entry name" value="Flavoproteins"/>
    <property type="match status" value="1"/>
</dbReference>
<dbReference type="RefSeq" id="WP_382347002.1">
    <property type="nucleotide sequence ID" value="NZ_JBHSMC010000001.1"/>
</dbReference>